<evidence type="ECO:0000256" key="6">
    <source>
        <dbReference type="ARBA" id="ARBA00022475"/>
    </source>
</evidence>
<evidence type="ECO:0000256" key="4">
    <source>
        <dbReference type="ARBA" id="ARBA00017522"/>
    </source>
</evidence>
<evidence type="ECO:0000256" key="3">
    <source>
        <dbReference type="ARBA" id="ARBA00006669"/>
    </source>
</evidence>
<evidence type="ECO:0000313" key="11">
    <source>
        <dbReference type="EMBL" id="KUQ79202.1"/>
    </source>
</evidence>
<keyword evidence="7 10" id="KW-0812">Transmembrane</keyword>
<dbReference type="GO" id="GO:0005886">
    <property type="term" value="C:plasma membrane"/>
    <property type="evidence" value="ECO:0007669"/>
    <property type="project" value="UniProtKB-SubCell"/>
</dbReference>
<evidence type="ECO:0000256" key="10">
    <source>
        <dbReference type="SAM" id="Phobius"/>
    </source>
</evidence>
<accession>A0A0X4EC00</accession>
<dbReference type="Proteomes" id="UP000064715">
    <property type="component" value="Unassembled WGS sequence"/>
</dbReference>
<feature type="transmembrane region" description="Helical" evidence="10">
    <location>
        <begin position="138"/>
        <end position="155"/>
    </location>
</feature>
<evidence type="ECO:0000256" key="7">
    <source>
        <dbReference type="ARBA" id="ARBA00022692"/>
    </source>
</evidence>
<dbReference type="GO" id="GO:0034257">
    <property type="term" value="F:nicotinamide riboside transmembrane transporter activity"/>
    <property type="evidence" value="ECO:0007669"/>
    <property type="project" value="InterPro"/>
</dbReference>
<keyword evidence="12" id="KW-1185">Reference proteome</keyword>
<reference evidence="12" key="1">
    <citation type="submission" date="2016-01" db="EMBL/GenBank/DDBJ databases">
        <title>WGS of SAMN04407783.</title>
        <authorList>
            <person name="Adams M."/>
            <person name="Sutton G."/>
            <person name="Nelson K."/>
            <person name="Thaden J."/>
            <person name="Fowler V."/>
            <person name="Mccorrison J."/>
            <person name="Sanka R."/>
            <person name="Brinkac L."/>
            <person name="Nierman W."/>
        </authorList>
    </citation>
    <scope>NUCLEOTIDE SEQUENCE [LARGE SCALE GENOMIC DNA]</scope>
    <source>
        <strain evidence="12">GN04363</strain>
    </source>
</reference>
<feature type="transmembrane region" description="Helical" evidence="10">
    <location>
        <begin position="87"/>
        <end position="107"/>
    </location>
</feature>
<feature type="transmembrane region" description="Helical" evidence="10">
    <location>
        <begin position="27"/>
        <end position="44"/>
    </location>
</feature>
<name>A0A0X4EC00_9ENTR</name>
<keyword evidence="6" id="KW-1003">Cell membrane</keyword>
<evidence type="ECO:0000256" key="8">
    <source>
        <dbReference type="ARBA" id="ARBA00022989"/>
    </source>
</evidence>
<keyword evidence="9 10" id="KW-0472">Membrane</keyword>
<evidence type="ECO:0000256" key="5">
    <source>
        <dbReference type="ARBA" id="ARBA00022448"/>
    </source>
</evidence>
<dbReference type="EMBL" id="LRCR01000060">
    <property type="protein sequence ID" value="KUQ79202.1"/>
    <property type="molecule type" value="Genomic_DNA"/>
</dbReference>
<protein>
    <recommendedName>
        <fullName evidence="4">Nicotinamide riboside transporter PnuC</fullName>
    </recommendedName>
</protein>
<feature type="transmembrane region" description="Helical" evidence="10">
    <location>
        <begin position="50"/>
        <end position="67"/>
    </location>
</feature>
<evidence type="ECO:0000256" key="2">
    <source>
        <dbReference type="ARBA" id="ARBA00004651"/>
    </source>
</evidence>
<feature type="transmembrane region" description="Helical" evidence="10">
    <location>
        <begin position="113"/>
        <end position="131"/>
    </location>
</feature>
<evidence type="ECO:0000256" key="1">
    <source>
        <dbReference type="ARBA" id="ARBA00002672"/>
    </source>
</evidence>
<proteinExistence type="inferred from homology"/>
<gene>
    <name evidence="11" type="ORF">AWI28_07770</name>
</gene>
<keyword evidence="8 10" id="KW-1133">Transmembrane helix</keyword>
<comment type="similarity">
    <text evidence="3">Belongs to the nicotinamide ribonucleoside (NR) uptake permease (TC 4.B.1) family.</text>
</comment>
<dbReference type="NCBIfam" id="TIGR01528">
    <property type="entry name" value="NMN_trans_PnuC"/>
    <property type="match status" value="1"/>
</dbReference>
<comment type="subcellular location">
    <subcellularLocation>
        <location evidence="2">Cell membrane</location>
        <topology evidence="2">Multi-pass membrane protein</topology>
    </subcellularLocation>
</comment>
<keyword evidence="5" id="KW-0813">Transport</keyword>
<dbReference type="PANTHER" id="PTHR36122">
    <property type="entry name" value="NICOTINAMIDE RIBOSIDE TRANSPORTER PNUC"/>
    <property type="match status" value="1"/>
</dbReference>
<organism evidence="11 12">
    <name type="scientific">Enterobacter genomosp. O</name>
    <dbReference type="NCBI Taxonomy" id="2364150"/>
    <lineage>
        <taxon>Bacteria</taxon>
        <taxon>Pseudomonadati</taxon>
        <taxon>Pseudomonadota</taxon>
        <taxon>Gammaproteobacteria</taxon>
        <taxon>Enterobacterales</taxon>
        <taxon>Enterobacteriaceae</taxon>
        <taxon>Enterobacter</taxon>
        <taxon>Enterobacter cloacae complex</taxon>
        <taxon>Enterobacter cloacae complex clade O</taxon>
    </lineage>
</organism>
<dbReference type="AlphaFoldDB" id="A0A0X4EC00"/>
<dbReference type="PANTHER" id="PTHR36122:SF2">
    <property type="entry name" value="NICOTINAMIDE RIBOSIDE TRANSPORTER PNUC"/>
    <property type="match status" value="1"/>
</dbReference>
<feature type="transmembrane region" description="Helical" evidence="10">
    <location>
        <begin position="161"/>
        <end position="178"/>
    </location>
</feature>
<evidence type="ECO:0000256" key="9">
    <source>
        <dbReference type="ARBA" id="ARBA00023136"/>
    </source>
</evidence>
<dbReference type="OrthoDB" id="9791248at2"/>
<sequence length="185" mass="21477">MSPSEIAACLAYALSVWLAARNNIHTWWIGIIGCGLYAWVFYSVQLYADVTLQFFFIITSITGWLHWLKGNRGDVLPVRRTRPGHFFILLACAMSVAAVYGLILHLYTNAWAPWLDSIILTFSVLAQFMLMGRRLENWYVWIAVNTLAVPLYAMRDLHLTAGLYLLFWFNAWHGLYQWRKEIRAQ</sequence>
<dbReference type="RefSeq" id="WP_047345596.1">
    <property type="nucleotide sequence ID" value="NZ_LECZ01000020.1"/>
</dbReference>
<dbReference type="InterPro" id="IPR006419">
    <property type="entry name" value="NMN_transpt_PnuC"/>
</dbReference>
<comment type="caution">
    <text evidence="11">The sequence shown here is derived from an EMBL/GenBank/DDBJ whole genome shotgun (WGS) entry which is preliminary data.</text>
</comment>
<dbReference type="Pfam" id="PF04973">
    <property type="entry name" value="NMN_transporter"/>
    <property type="match status" value="1"/>
</dbReference>
<comment type="function">
    <text evidence="1">Required for nicotinamide riboside transport across the inner membrane.</text>
</comment>
<evidence type="ECO:0000313" key="12">
    <source>
        <dbReference type="Proteomes" id="UP000064715"/>
    </source>
</evidence>